<gene>
    <name evidence="1" type="ORF">IFM89_026330</name>
</gene>
<keyword evidence="2" id="KW-1185">Reference proteome</keyword>
<protein>
    <submittedName>
        <fullName evidence="1">Uncharacterized protein</fullName>
    </submittedName>
</protein>
<dbReference type="AlphaFoldDB" id="A0A835I859"/>
<evidence type="ECO:0000313" key="2">
    <source>
        <dbReference type="Proteomes" id="UP000631114"/>
    </source>
</evidence>
<accession>A0A835I859</accession>
<name>A0A835I859_9MAGN</name>
<dbReference type="EMBL" id="JADFTS010000004">
    <property type="protein sequence ID" value="KAF9611023.1"/>
    <property type="molecule type" value="Genomic_DNA"/>
</dbReference>
<proteinExistence type="predicted"/>
<sequence>MNQGTSFNYSESDSRIQPFDAEKHFPESESDLNRNYSQYFPSVVKLGVSVFI</sequence>
<evidence type="ECO:0000313" key="1">
    <source>
        <dbReference type="EMBL" id="KAF9611023.1"/>
    </source>
</evidence>
<reference evidence="1 2" key="1">
    <citation type="submission" date="2020-10" db="EMBL/GenBank/DDBJ databases">
        <title>The Coptis chinensis genome and diversification of protoberbering-type alkaloids.</title>
        <authorList>
            <person name="Wang B."/>
            <person name="Shu S."/>
            <person name="Song C."/>
            <person name="Liu Y."/>
        </authorList>
    </citation>
    <scope>NUCLEOTIDE SEQUENCE [LARGE SCALE GENOMIC DNA]</scope>
    <source>
        <strain evidence="1">HL-2020</strain>
        <tissue evidence="1">Leaf</tissue>
    </source>
</reference>
<comment type="caution">
    <text evidence="1">The sequence shown here is derived from an EMBL/GenBank/DDBJ whole genome shotgun (WGS) entry which is preliminary data.</text>
</comment>
<dbReference type="Proteomes" id="UP000631114">
    <property type="component" value="Unassembled WGS sequence"/>
</dbReference>
<organism evidence="1 2">
    <name type="scientific">Coptis chinensis</name>
    <dbReference type="NCBI Taxonomy" id="261450"/>
    <lineage>
        <taxon>Eukaryota</taxon>
        <taxon>Viridiplantae</taxon>
        <taxon>Streptophyta</taxon>
        <taxon>Embryophyta</taxon>
        <taxon>Tracheophyta</taxon>
        <taxon>Spermatophyta</taxon>
        <taxon>Magnoliopsida</taxon>
        <taxon>Ranunculales</taxon>
        <taxon>Ranunculaceae</taxon>
        <taxon>Coptidoideae</taxon>
        <taxon>Coptis</taxon>
    </lineage>
</organism>